<evidence type="ECO:0000313" key="4">
    <source>
        <dbReference type="Proteomes" id="UP000095192"/>
    </source>
</evidence>
<feature type="region of interest" description="Disordered" evidence="2">
    <location>
        <begin position="548"/>
        <end position="649"/>
    </location>
</feature>
<feature type="compositionally biased region" description="Low complexity" evidence="2">
    <location>
        <begin position="1208"/>
        <end position="1218"/>
    </location>
</feature>
<dbReference type="Proteomes" id="UP000095192">
    <property type="component" value="Unassembled WGS sequence"/>
</dbReference>
<name>A0A1D3D160_9EIME</name>
<gene>
    <name evidence="3" type="ORF">cyc_08876</name>
</gene>
<dbReference type="InParanoid" id="A0A1D3D160"/>
<feature type="compositionally biased region" description="Low complexity" evidence="2">
    <location>
        <begin position="573"/>
        <end position="591"/>
    </location>
</feature>
<sequence>MSLSSCFSPYRLPLDKDGSFSSTSANNICVLHCCGLLVLGWGERLLPYCAVSAARGFLKLRQQAIELEAPVSELLLSNCCRLLAVAAGRRAVVLPVGDCLKGCALAANTAPLSEKAATSASCLAPGFRQVEAAVLPEAVTAIAWTGDNRLLLNTYSSGLFIADGKGGVLVAVEPPLRISVLASRDPLALWILNSEESAESNSSCKSSNGVSLLPISLASLEGSLDMEAAALAKGAVPALNDAVTRCDAEECLMLLQLPPLRLDTQPVFKGRCLGISVVSPAAASKDPKSTAELPFIAALFAIGDEELEGGSHDAKQEKRPRTAFSSAAEEDAYLAEANLQMSSLLLFAHIQDARGGQQPQPGLHLQPFAAAVNEARIYLSSLRAVTRATLLALPEWGAICVRCTDTTQVSFFACNQLVEQLPDCSTRLGWGDTNAADEEASTWSCYVMPEGRALETADEDARPMGLAVFTAFSDRVIRDMADADTPLLSSPAVFFIAESAGEVTVHFADRCRTLVRNTGTEEIPLLPPLHFQKQQHDSQDEALIGAWLSEEPPQKLTTADADVDEESSRRRNNTSCGSGSRSSSSSSSSSATRREDHSKATGVRRHGGFTNGQEKQLKSGSSQSAVPSLRKDRRGKAKQSTSHSSYREAAGSNVWSCSGKAAREAALAAAEKALHAAIPRGNSSAIRRWQERLQLSPEHLEVETLLKKASLRSLMEKKASLELKATSRMLWLPPFLQRCTLQQQQQLLLQRVMGLREKEETHAERTTAEQQHLESIALLSTVAAETTPKERLQQRKAVRERAQQLRQLLLRMQQQQQVQQEVYEEQLALTMGVFNSLEAAKTLPQGLKRLGAAVAQQTRRVILLLGRADALALEKIGEVLPEARPSQQQSQQQKRIVAAFTAAAAPSCTGKSSASRRQPCRPGAHFALPSEVWEEGFEDDTLQQQEQVQVSDGAPAKAVQEELVAALFPSQPLQAVGCRLQQSLFIETSEKDRENPEVAAAGAADAASGSGEEMAAPSLQQRQQEEERQQNLGGVSELLQRAKVLQDEASNLEKSLSAVEQQTPSCLPLSKGLLAEKESEFHEFLHFLEEQPQHELREQQQGLNVPLSEAKKPRLPLMQQLLDAEVTRRAREAAGRRALLQQLQLGGRVEDCAAGTAQGLVAVEADLLLRTQTTLDAFEAEEGEHDFEWETLESSLEGWSDDGALRISSSSSSRSRSSSGGGSSDSGSLEHRRYSSDRTTRRGVDASGSESEELEGATLSEADTECREVSRKPVSASKGTHNQPLASANSETSPSALFPDPAKAVVPSSHPNTRLPLSASGVSLPPDQGGSSSPTRSYSEGGGSSPARSY</sequence>
<feature type="region of interest" description="Disordered" evidence="2">
    <location>
        <begin position="989"/>
        <end position="1031"/>
    </location>
</feature>
<feature type="compositionally biased region" description="Low complexity" evidence="2">
    <location>
        <begin position="997"/>
        <end position="1022"/>
    </location>
</feature>
<protein>
    <submittedName>
        <fullName evidence="3">Extensin-like protein</fullName>
    </submittedName>
</protein>
<accession>A0A1D3D160</accession>
<evidence type="ECO:0000256" key="2">
    <source>
        <dbReference type="SAM" id="MobiDB-lite"/>
    </source>
</evidence>
<feature type="compositionally biased region" description="Polar residues" evidence="2">
    <location>
        <begin position="1277"/>
        <end position="1295"/>
    </location>
</feature>
<dbReference type="VEuPathDB" id="ToxoDB:LOC34624458"/>
<organism evidence="3 4">
    <name type="scientific">Cyclospora cayetanensis</name>
    <dbReference type="NCBI Taxonomy" id="88456"/>
    <lineage>
        <taxon>Eukaryota</taxon>
        <taxon>Sar</taxon>
        <taxon>Alveolata</taxon>
        <taxon>Apicomplexa</taxon>
        <taxon>Conoidasida</taxon>
        <taxon>Coccidia</taxon>
        <taxon>Eucoccidiorida</taxon>
        <taxon>Eimeriorina</taxon>
        <taxon>Eimeriidae</taxon>
        <taxon>Cyclospora</taxon>
    </lineage>
</organism>
<feature type="compositionally biased region" description="Polar residues" evidence="2">
    <location>
        <begin position="611"/>
        <end position="626"/>
    </location>
</feature>
<dbReference type="EMBL" id="JROU02001185">
    <property type="protein sequence ID" value="OEH77164.1"/>
    <property type="molecule type" value="Genomic_DNA"/>
</dbReference>
<dbReference type="VEuPathDB" id="ToxoDB:cyc_08876"/>
<evidence type="ECO:0000256" key="1">
    <source>
        <dbReference type="SAM" id="Coils"/>
    </source>
</evidence>
<comment type="caution">
    <text evidence="3">The sequence shown here is derived from an EMBL/GenBank/DDBJ whole genome shotgun (WGS) entry which is preliminary data.</text>
</comment>
<reference evidence="3 4" key="1">
    <citation type="journal article" date="2016" name="BMC Genomics">
        <title>Comparative genomics reveals Cyclospora cayetanensis possesses coccidia-like metabolism and invasion components but unique surface antigens.</title>
        <authorList>
            <person name="Liu S."/>
            <person name="Wang L."/>
            <person name="Zheng H."/>
            <person name="Xu Z."/>
            <person name="Roellig D.M."/>
            <person name="Li N."/>
            <person name="Frace M.A."/>
            <person name="Tang K."/>
            <person name="Arrowood M.J."/>
            <person name="Moss D.M."/>
            <person name="Zhang L."/>
            <person name="Feng Y."/>
            <person name="Xiao L."/>
        </authorList>
    </citation>
    <scope>NUCLEOTIDE SEQUENCE [LARGE SCALE GENOMIC DNA]</scope>
    <source>
        <strain evidence="3 4">CHN_HEN01</strain>
    </source>
</reference>
<keyword evidence="1" id="KW-0175">Coiled coil</keyword>
<feature type="coiled-coil region" evidence="1">
    <location>
        <begin position="1035"/>
        <end position="1062"/>
    </location>
</feature>
<feature type="compositionally biased region" description="Polar residues" evidence="2">
    <location>
        <begin position="1329"/>
        <end position="1338"/>
    </location>
</feature>
<proteinExistence type="predicted"/>
<feature type="region of interest" description="Disordered" evidence="2">
    <location>
        <begin position="1200"/>
        <end position="1350"/>
    </location>
</feature>
<feature type="compositionally biased region" description="Basic and acidic residues" evidence="2">
    <location>
        <begin position="1228"/>
        <end position="1244"/>
    </location>
</feature>
<evidence type="ECO:0000313" key="3">
    <source>
        <dbReference type="EMBL" id="OEH77164.1"/>
    </source>
</evidence>
<keyword evidence="4" id="KW-1185">Reference proteome</keyword>